<dbReference type="AlphaFoldDB" id="W0FL24"/>
<name>W0FL24_9BACT</name>
<dbReference type="EMBL" id="KC246785">
    <property type="protein sequence ID" value="AHF24159.1"/>
    <property type="molecule type" value="Genomic_DNA"/>
</dbReference>
<protein>
    <submittedName>
        <fullName evidence="1">Uncharacterized protein</fullName>
    </submittedName>
</protein>
<sequence>MKEFIAYLDRKISEGKAEIITLEADGRKDDANFAKVRTNIYDVCRTVSRTLADRPGAGISAVMAQLNRFRTAWSAALEKAKQHDDINAVAVEETKLAALEDIIAHFPEVTGA</sequence>
<organism evidence="1">
    <name type="scientific">uncultured bacterium Contig46</name>
    <dbReference type="NCBI Taxonomy" id="1393580"/>
    <lineage>
        <taxon>Bacteria</taxon>
        <taxon>environmental samples</taxon>
    </lineage>
</organism>
<evidence type="ECO:0000313" key="1">
    <source>
        <dbReference type="EMBL" id="AHF24159.1"/>
    </source>
</evidence>
<reference evidence="1" key="1">
    <citation type="journal article" date="2013" name="PLoS ONE">
        <title>Metagenomic insights into the carbohydrate-active enzymes carried by the microorganisms adhering to solid digesta in the rumen of cows.</title>
        <authorList>
            <person name="Wang L."/>
            <person name="Hatem A."/>
            <person name="Catalyurek U.V."/>
            <person name="Morrison M."/>
            <person name="Yu Z."/>
        </authorList>
    </citation>
    <scope>NUCLEOTIDE SEQUENCE</scope>
</reference>
<accession>W0FL24</accession>
<proteinExistence type="predicted"/>